<evidence type="ECO:0000256" key="4">
    <source>
        <dbReference type="ARBA" id="ARBA00022989"/>
    </source>
</evidence>
<evidence type="ECO:0000256" key="1">
    <source>
        <dbReference type="ARBA" id="ARBA00004651"/>
    </source>
</evidence>
<keyword evidence="5 6" id="KW-0472">Membrane</keyword>
<comment type="subcellular location">
    <subcellularLocation>
        <location evidence="1">Cell membrane</location>
        <topology evidence="1">Multi-pass membrane protein</topology>
    </subcellularLocation>
</comment>
<dbReference type="Pfam" id="PF03706">
    <property type="entry name" value="LPG_synthase_TM"/>
    <property type="match status" value="1"/>
</dbReference>
<dbReference type="InterPro" id="IPR022791">
    <property type="entry name" value="L-PG_synthase/AglD"/>
</dbReference>
<proteinExistence type="predicted"/>
<feature type="transmembrane region" description="Helical" evidence="6">
    <location>
        <begin position="110"/>
        <end position="134"/>
    </location>
</feature>
<feature type="non-terminal residue" evidence="7">
    <location>
        <position position="1"/>
    </location>
</feature>
<evidence type="ECO:0000256" key="3">
    <source>
        <dbReference type="ARBA" id="ARBA00022692"/>
    </source>
</evidence>
<protein>
    <recommendedName>
        <fullName evidence="8">Flippase-like domain-containing protein</fullName>
    </recommendedName>
</protein>
<gene>
    <name evidence="7" type="ORF">METZ01_LOCUS16485</name>
</gene>
<keyword evidence="2" id="KW-1003">Cell membrane</keyword>
<evidence type="ECO:0000256" key="2">
    <source>
        <dbReference type="ARBA" id="ARBA00022475"/>
    </source>
</evidence>
<accession>A0A381P9L0</accession>
<dbReference type="GO" id="GO:0005886">
    <property type="term" value="C:plasma membrane"/>
    <property type="evidence" value="ECO:0007669"/>
    <property type="project" value="UniProtKB-SubCell"/>
</dbReference>
<evidence type="ECO:0000256" key="6">
    <source>
        <dbReference type="SAM" id="Phobius"/>
    </source>
</evidence>
<keyword evidence="3 6" id="KW-0812">Transmembrane</keyword>
<feature type="transmembrane region" description="Helical" evidence="6">
    <location>
        <begin position="262"/>
        <end position="281"/>
    </location>
</feature>
<dbReference type="EMBL" id="UINC01000921">
    <property type="protein sequence ID" value="SUZ63631.1"/>
    <property type="molecule type" value="Genomic_DNA"/>
</dbReference>
<feature type="transmembrane region" description="Helical" evidence="6">
    <location>
        <begin position="36"/>
        <end position="52"/>
    </location>
</feature>
<evidence type="ECO:0000256" key="5">
    <source>
        <dbReference type="ARBA" id="ARBA00023136"/>
    </source>
</evidence>
<dbReference type="AlphaFoldDB" id="A0A381P9L0"/>
<name>A0A381P9L0_9ZZZZ</name>
<dbReference type="PANTHER" id="PTHR39087:SF2">
    <property type="entry name" value="UPF0104 MEMBRANE PROTEIN MJ1595"/>
    <property type="match status" value="1"/>
</dbReference>
<dbReference type="NCBIfam" id="TIGR00374">
    <property type="entry name" value="flippase-like domain"/>
    <property type="match status" value="1"/>
</dbReference>
<dbReference type="PANTHER" id="PTHR39087">
    <property type="entry name" value="UPF0104 MEMBRANE PROTEIN MJ1595"/>
    <property type="match status" value="1"/>
</dbReference>
<feature type="transmembrane region" description="Helical" evidence="6">
    <location>
        <begin position="212"/>
        <end position="231"/>
    </location>
</feature>
<feature type="transmembrane region" description="Helical" evidence="6">
    <location>
        <begin position="72"/>
        <end position="90"/>
    </location>
</feature>
<feature type="transmembrane region" description="Helical" evidence="6">
    <location>
        <begin position="146"/>
        <end position="166"/>
    </location>
</feature>
<evidence type="ECO:0008006" key="8">
    <source>
        <dbReference type="Google" id="ProtNLM"/>
    </source>
</evidence>
<reference evidence="7" key="1">
    <citation type="submission" date="2018-05" db="EMBL/GenBank/DDBJ databases">
        <authorList>
            <person name="Lanie J.A."/>
            <person name="Ng W.-L."/>
            <person name="Kazmierczak K.M."/>
            <person name="Andrzejewski T.M."/>
            <person name="Davidsen T.M."/>
            <person name="Wayne K.J."/>
            <person name="Tettelin H."/>
            <person name="Glass J.I."/>
            <person name="Rusch D."/>
            <person name="Podicherti R."/>
            <person name="Tsui H.-C.T."/>
            <person name="Winkler M.E."/>
        </authorList>
    </citation>
    <scope>NUCLEOTIDE SEQUENCE</scope>
</reference>
<organism evidence="7">
    <name type="scientific">marine metagenome</name>
    <dbReference type="NCBI Taxonomy" id="408172"/>
    <lineage>
        <taxon>unclassified sequences</taxon>
        <taxon>metagenomes</taxon>
        <taxon>ecological metagenomes</taxon>
    </lineage>
</organism>
<evidence type="ECO:0000313" key="7">
    <source>
        <dbReference type="EMBL" id="SUZ63631.1"/>
    </source>
</evidence>
<keyword evidence="4 6" id="KW-1133">Transmembrane helix</keyword>
<sequence length="327" mass="36124">VKKVIIGILFSVGGLYLAFRQMDFGSLMTVLRSVDWILILIAVVVMIFSVWVRALRWRIILSPIKDVKTHPLFAAAMIGYFGNSVLPLRLGEFLRAYALNRNERSVTFSTAFGTIVVERVVDMLGIMILILALFSSYDIPQWLTNSGLSLSAVVIIVSAVLFWISASHHDWVEKMENIAFLQHGVGIRLKQMFHSFVGGLVTLRRIKQPVSLVFYSVSLWVMYWGIAWLSARSIGVDLSWLQLGILMVSVTMVIALPSAPGFIGTYHAGAVVVLVEVFSVAQAPAQAYAIINHAVGFVPLVVVGAYYFLKSSLNLSDVKSMKAPTNA</sequence>
<feature type="transmembrane region" description="Helical" evidence="6">
    <location>
        <begin position="288"/>
        <end position="309"/>
    </location>
</feature>